<accession>A0A2D3WDK1</accession>
<feature type="binding site" evidence="2">
    <location>
        <begin position="84"/>
        <end position="85"/>
    </location>
    <ligand>
        <name>substrate</name>
    </ligand>
</feature>
<feature type="domain" description="L-asparaginase N-terminal" evidence="3">
    <location>
        <begin position="3"/>
        <end position="148"/>
    </location>
</feature>
<dbReference type="InterPro" id="IPR027474">
    <property type="entry name" value="L-asparaginase_N"/>
</dbReference>
<comment type="caution">
    <text evidence="4">The sequence shown here is derived from an EMBL/GenBank/DDBJ whole genome shotgun (WGS) entry which is preliminary data.</text>
</comment>
<gene>
    <name evidence="4" type="ORF">CFH80_01045</name>
</gene>
<dbReference type="SUPFAM" id="SSF53774">
    <property type="entry name" value="Glutaminase/Asparaginase"/>
    <property type="match status" value="1"/>
</dbReference>
<dbReference type="AlphaFoldDB" id="A0A2D3WDK1"/>
<dbReference type="EMBL" id="DLUG01000033">
    <property type="protein sequence ID" value="DAB37160.1"/>
    <property type="molecule type" value="Genomic_DNA"/>
</dbReference>
<evidence type="ECO:0000313" key="5">
    <source>
        <dbReference type="Proteomes" id="UP000231638"/>
    </source>
</evidence>
<evidence type="ECO:0000259" key="3">
    <source>
        <dbReference type="Pfam" id="PF00710"/>
    </source>
</evidence>
<dbReference type="Gene3D" id="3.40.50.1170">
    <property type="entry name" value="L-asparaginase, N-terminal domain"/>
    <property type="match status" value="1"/>
</dbReference>
<name>A0A2D3WDK1_9BACT</name>
<dbReference type="PIRSF" id="PIRSF500176">
    <property type="entry name" value="L_ASNase"/>
    <property type="match status" value="1"/>
</dbReference>
<protein>
    <submittedName>
        <fullName evidence="4">Asparaginase</fullName>
    </submittedName>
</protein>
<reference evidence="4 5" key="1">
    <citation type="journal article" date="2017" name="Front. Microbiol.">
        <title>Comparative Genomic Analysis of the Class Epsilonproteobacteria and Proposed Reclassification to Epsilonbacteraeota (phyl. nov.).</title>
        <authorList>
            <person name="Waite D.W."/>
            <person name="Vanwonterghem I."/>
            <person name="Rinke C."/>
            <person name="Parks D.H."/>
            <person name="Zhang Y."/>
            <person name="Takai K."/>
            <person name="Sievert S.M."/>
            <person name="Simon J."/>
            <person name="Campbell B.J."/>
            <person name="Hanson T.E."/>
            <person name="Woyke T."/>
            <person name="Klotz M.G."/>
            <person name="Hugenholtz P."/>
        </authorList>
    </citation>
    <scope>NUCLEOTIDE SEQUENCE [LARGE SCALE GENOMIC DNA]</scope>
    <source>
        <strain evidence="4">UBA11420</strain>
    </source>
</reference>
<feature type="active site" description="O-isoaspartyl threonine intermediate" evidence="1">
    <location>
        <position position="12"/>
    </location>
</feature>
<evidence type="ECO:0000256" key="1">
    <source>
        <dbReference type="PIRSR" id="PIRSR001220-1"/>
    </source>
</evidence>
<dbReference type="InterPro" id="IPR036152">
    <property type="entry name" value="Asp/glu_Ase-like_sf"/>
</dbReference>
<feature type="binding site" evidence="2">
    <location>
        <position position="55"/>
    </location>
    <ligand>
        <name>substrate</name>
    </ligand>
</feature>
<organism evidence="4 5">
    <name type="scientific">Sulfurospirillum cavolei</name>
    <dbReference type="NCBI Taxonomy" id="366522"/>
    <lineage>
        <taxon>Bacteria</taxon>
        <taxon>Pseudomonadati</taxon>
        <taxon>Campylobacterota</taxon>
        <taxon>Epsilonproteobacteria</taxon>
        <taxon>Campylobacterales</taxon>
        <taxon>Sulfurospirillaceae</taxon>
        <taxon>Sulfurospirillum</taxon>
    </lineage>
</organism>
<proteinExistence type="predicted"/>
<dbReference type="Pfam" id="PF00710">
    <property type="entry name" value="Asparaginase"/>
    <property type="match status" value="1"/>
</dbReference>
<dbReference type="Proteomes" id="UP000231638">
    <property type="component" value="Unassembled WGS sequence"/>
</dbReference>
<dbReference type="PROSITE" id="PS51732">
    <property type="entry name" value="ASN_GLN_ASE_3"/>
    <property type="match status" value="1"/>
</dbReference>
<dbReference type="GO" id="GO:0004067">
    <property type="term" value="F:asparaginase activity"/>
    <property type="evidence" value="ECO:0007669"/>
    <property type="project" value="UniProtKB-UniRule"/>
</dbReference>
<sequence>MEKILIINTGGTFNKRYNPLKGELEVPKDGVAPEAILRYCYNTAYELVNIIHKDSLEMNDEDRALLLQTVQASSHRKVIILHGTDTMDVSAAFLALHVKDKIVTLTGAMVPFHIETVEATANFAMVLGDIMRNNQAGIYIGMHGCVAPYNLLYKNRQKGIFEPVR</sequence>
<dbReference type="InterPro" id="IPR006034">
    <property type="entry name" value="Asparaginase/glutaminase-like"/>
</dbReference>
<dbReference type="PIRSF" id="PIRSF001220">
    <property type="entry name" value="L-ASNase_gatD"/>
    <property type="match status" value="1"/>
</dbReference>
<dbReference type="STRING" id="366522.GCA_001548055_02250"/>
<dbReference type="InterPro" id="IPR037152">
    <property type="entry name" value="L-asparaginase_N_sf"/>
</dbReference>
<evidence type="ECO:0000313" key="4">
    <source>
        <dbReference type="EMBL" id="DAB37160.1"/>
    </source>
</evidence>
<dbReference type="PRINTS" id="PR00139">
    <property type="entry name" value="ASNGLNASE"/>
</dbReference>
<evidence type="ECO:0000256" key="2">
    <source>
        <dbReference type="PIRSR" id="PIRSR001220-2"/>
    </source>
</evidence>